<dbReference type="EMBL" id="JAACLJ010000003">
    <property type="protein sequence ID" value="KAF4589311.1"/>
    <property type="molecule type" value="Genomic_DNA"/>
</dbReference>
<name>A0A8H4Q7R2_9HYPO</name>
<evidence type="ECO:0000256" key="1">
    <source>
        <dbReference type="SAM" id="MobiDB-lite"/>
    </source>
</evidence>
<evidence type="ECO:0000313" key="4">
    <source>
        <dbReference type="Proteomes" id="UP000562929"/>
    </source>
</evidence>
<protein>
    <submittedName>
        <fullName evidence="3">Uncharacterized protein</fullName>
    </submittedName>
</protein>
<evidence type="ECO:0000256" key="2">
    <source>
        <dbReference type="SAM" id="Phobius"/>
    </source>
</evidence>
<comment type="caution">
    <text evidence="3">The sequence shown here is derived from an EMBL/GenBank/DDBJ whole genome shotgun (WGS) entry which is preliminary data.</text>
</comment>
<organism evidence="3 4">
    <name type="scientific">Ophiocordyceps camponoti-floridani</name>
    <dbReference type="NCBI Taxonomy" id="2030778"/>
    <lineage>
        <taxon>Eukaryota</taxon>
        <taxon>Fungi</taxon>
        <taxon>Dikarya</taxon>
        <taxon>Ascomycota</taxon>
        <taxon>Pezizomycotina</taxon>
        <taxon>Sordariomycetes</taxon>
        <taxon>Hypocreomycetidae</taxon>
        <taxon>Hypocreales</taxon>
        <taxon>Ophiocordycipitaceae</taxon>
        <taxon>Ophiocordyceps</taxon>
    </lineage>
</organism>
<accession>A0A8H4Q7R2</accession>
<feature type="transmembrane region" description="Helical" evidence="2">
    <location>
        <begin position="12"/>
        <end position="32"/>
    </location>
</feature>
<keyword evidence="2" id="KW-0472">Membrane</keyword>
<dbReference type="AlphaFoldDB" id="A0A8H4Q7R2"/>
<proteinExistence type="predicted"/>
<feature type="region of interest" description="Disordered" evidence="1">
    <location>
        <begin position="116"/>
        <end position="137"/>
    </location>
</feature>
<reference evidence="3 4" key="1">
    <citation type="journal article" date="2020" name="G3 (Bethesda)">
        <title>Genetic Underpinnings of Host Manipulation by Ophiocordyceps as Revealed by Comparative Transcriptomics.</title>
        <authorList>
            <person name="Will I."/>
            <person name="Das B."/>
            <person name="Trinh T."/>
            <person name="Brachmann A."/>
            <person name="Ohm R.A."/>
            <person name="de Bekker C."/>
        </authorList>
    </citation>
    <scope>NUCLEOTIDE SEQUENCE [LARGE SCALE GENOMIC DNA]</scope>
    <source>
        <strain evidence="3 4">EC05</strain>
    </source>
</reference>
<dbReference type="Proteomes" id="UP000562929">
    <property type="component" value="Unassembled WGS sequence"/>
</dbReference>
<gene>
    <name evidence="3" type="ORF">GQ602_003200</name>
</gene>
<evidence type="ECO:0000313" key="3">
    <source>
        <dbReference type="EMBL" id="KAF4589311.1"/>
    </source>
</evidence>
<keyword evidence="4" id="KW-1185">Reference proteome</keyword>
<keyword evidence="2" id="KW-1133">Transmembrane helix</keyword>
<sequence length="216" mass="22689">MTPSMASPISIGLLRVVVVVVVVVVVAFFFLFHDCNSSPSSSCARCALRDSVRRLQGFWSRAASAAAPCLIPATATATATVTAPASPRPDWLPLHAPLALPTCRIEASALGRGETATKPHGITQLQPRPAGAPADQQSRFTESPLTTIRLWLVTWLAHLHYTPVYAGCPPFSPPHAVTEDGLALDGLALVSYPPRSAAPCRLPVIHAISALACSGS</sequence>
<keyword evidence="2" id="KW-0812">Transmembrane</keyword>